<reference evidence="3" key="1">
    <citation type="submission" date="2023-06" db="EMBL/GenBank/DDBJ databases">
        <authorList>
            <person name="Jiang Y."/>
            <person name="Liu Q."/>
        </authorList>
    </citation>
    <scope>NUCLEOTIDE SEQUENCE</scope>
    <source>
        <strain evidence="3">CGMCC 1.12090</strain>
    </source>
</reference>
<organism evidence="3 4">
    <name type="scientific">Variovorax ginsengisoli</name>
    <dbReference type="NCBI Taxonomy" id="363844"/>
    <lineage>
        <taxon>Bacteria</taxon>
        <taxon>Pseudomonadati</taxon>
        <taxon>Pseudomonadota</taxon>
        <taxon>Betaproteobacteria</taxon>
        <taxon>Burkholderiales</taxon>
        <taxon>Comamonadaceae</taxon>
        <taxon>Variovorax</taxon>
    </lineage>
</organism>
<dbReference type="CDD" id="cd00293">
    <property type="entry name" value="USP-like"/>
    <property type="match status" value="1"/>
</dbReference>
<dbReference type="SUPFAM" id="SSF52402">
    <property type="entry name" value="Adenine nucleotide alpha hydrolases-like"/>
    <property type="match status" value="1"/>
</dbReference>
<comment type="similarity">
    <text evidence="1">Belongs to the universal stress protein A family.</text>
</comment>
<dbReference type="InterPro" id="IPR006016">
    <property type="entry name" value="UspA"/>
</dbReference>
<feature type="domain" description="UspA" evidence="2">
    <location>
        <begin position="1"/>
        <end position="146"/>
    </location>
</feature>
<sequence>MYQRILVPVDGSATSMCGLDEAIRVAKLTDGQVRLLYVIDELSFALAMGSESAYASDAVNTMRSEAKRILDAALATAKSAGVEADTRFRDTFPSSLQDQVAAEARDWGADLIVLGTHGRRGAKRLLLGSGAERILRLAPVPVLLVRPPDEKDAAADLLRASASVVALAGK</sequence>
<dbReference type="EMBL" id="JAUKVY010000001">
    <property type="protein sequence ID" value="MDO1530759.1"/>
    <property type="molecule type" value="Genomic_DNA"/>
</dbReference>
<protein>
    <submittedName>
        <fullName evidence="3">Universal stress protein</fullName>
    </submittedName>
</protein>
<dbReference type="Pfam" id="PF00582">
    <property type="entry name" value="Usp"/>
    <property type="match status" value="1"/>
</dbReference>
<evidence type="ECO:0000259" key="2">
    <source>
        <dbReference type="Pfam" id="PF00582"/>
    </source>
</evidence>
<gene>
    <name evidence="3" type="ORF">Q2T77_00540</name>
</gene>
<dbReference type="RefSeq" id="WP_301802340.1">
    <property type="nucleotide sequence ID" value="NZ_JAUJZH010000001.1"/>
</dbReference>
<proteinExistence type="inferred from homology"/>
<dbReference type="PANTHER" id="PTHR46268">
    <property type="entry name" value="STRESS RESPONSE PROTEIN NHAX"/>
    <property type="match status" value="1"/>
</dbReference>
<dbReference type="PRINTS" id="PR01438">
    <property type="entry name" value="UNVRSLSTRESS"/>
</dbReference>
<dbReference type="PANTHER" id="PTHR46268:SF15">
    <property type="entry name" value="UNIVERSAL STRESS PROTEIN HP_0031"/>
    <property type="match status" value="1"/>
</dbReference>
<comment type="caution">
    <text evidence="3">The sequence shown here is derived from an EMBL/GenBank/DDBJ whole genome shotgun (WGS) entry which is preliminary data.</text>
</comment>
<keyword evidence="4" id="KW-1185">Reference proteome</keyword>
<dbReference type="Proteomes" id="UP001169027">
    <property type="component" value="Unassembled WGS sequence"/>
</dbReference>
<dbReference type="InterPro" id="IPR006015">
    <property type="entry name" value="Universal_stress_UspA"/>
</dbReference>
<dbReference type="InterPro" id="IPR014729">
    <property type="entry name" value="Rossmann-like_a/b/a_fold"/>
</dbReference>
<accession>A0ABT8RW01</accession>
<evidence type="ECO:0000313" key="4">
    <source>
        <dbReference type="Proteomes" id="UP001169027"/>
    </source>
</evidence>
<name>A0ABT8RW01_9BURK</name>
<evidence type="ECO:0000256" key="1">
    <source>
        <dbReference type="ARBA" id="ARBA00008791"/>
    </source>
</evidence>
<dbReference type="Gene3D" id="3.40.50.620">
    <property type="entry name" value="HUPs"/>
    <property type="match status" value="1"/>
</dbReference>
<evidence type="ECO:0000313" key="3">
    <source>
        <dbReference type="EMBL" id="MDO1530759.1"/>
    </source>
</evidence>